<dbReference type="RefSeq" id="WP_259612512.1">
    <property type="nucleotide sequence ID" value="NZ_CP091139.2"/>
</dbReference>
<evidence type="ECO:0000313" key="2">
    <source>
        <dbReference type="EMBL" id="UUT35881.1"/>
    </source>
</evidence>
<dbReference type="EMBL" id="CP091139">
    <property type="protein sequence ID" value="UUT35881.1"/>
    <property type="molecule type" value="Genomic_DNA"/>
</dbReference>
<feature type="compositionally biased region" description="Basic and acidic residues" evidence="1">
    <location>
        <begin position="422"/>
        <end position="431"/>
    </location>
</feature>
<evidence type="ECO:0000256" key="1">
    <source>
        <dbReference type="SAM" id="MobiDB-lite"/>
    </source>
</evidence>
<feature type="compositionally biased region" description="Pro residues" evidence="1">
    <location>
        <begin position="602"/>
        <end position="613"/>
    </location>
</feature>
<feature type="compositionally biased region" description="Basic residues" evidence="1">
    <location>
        <begin position="614"/>
        <end position="623"/>
    </location>
</feature>
<feature type="compositionally biased region" description="Pro residues" evidence="1">
    <location>
        <begin position="647"/>
        <end position="659"/>
    </location>
</feature>
<name>A0ABY5NL91_9MICO</name>
<sequence length="659" mass="68427">MTATAASTDGSPNDPAVDAAYAQLDVTSTAQTHLSGTTRFQVAGALSLSATTTSNLTANGSALLAGAGAGVALLTLNQTTKAYIDANTTGNTAASLAVRADTDTTLTTHAAASPGGATANTDGAGAAITPAQFVGGTITALSPLTVAGALAVTRMTGDTEAYIAPSSGTFGLTTAPTGTVIVHADGGTSADTVADGHAMLRSGAAIAAAVAVAIATLTTTAAIRGTVDLQTGTVTVDAVQPVDPVTGVAPASAQTFDTRATSGGGAGIAVTNPVASPVSFQGSFAVNVVTVDHSAAIGAGARLSVHGADVTVASTHGTESTTSARPSGPFFDPTVAIEADHKTIDLPMPFLHSNGGLAGSPVLTGDKVVYTSGGGSDIGGLTGGGTYYVYCPGGIGFACTPDPITGITRVQADLGEPLPGRSPERLDRADPRPVGGQRHRPPADPGAEAHGCGRRRRGRVGEHRQRHRHRRDRRRGHPHRRARPDARRGIDRRHDGEVEGGLVGRHRVHPGRLGRHLERHHARRGRHRRRARAHRCVRRRGHPGRDDQHRSQRRHHLERGDRRVGRRQHRRPHGHRHHRAQASPRSDQPPSRPSARRRRRPPPGPAPAAPPTRTPRRPGRSTRRPTSSWAWPTGSPAATGPTRARMRPPPPPAPTGVRR</sequence>
<feature type="compositionally biased region" description="Basic residues" evidence="1">
    <location>
        <begin position="564"/>
        <end position="580"/>
    </location>
</feature>
<feature type="compositionally biased region" description="Basic residues" evidence="1">
    <location>
        <begin position="452"/>
        <end position="482"/>
    </location>
</feature>
<gene>
    <name evidence="2" type="ORF">L2X98_22245</name>
</gene>
<keyword evidence="3" id="KW-1185">Reference proteome</keyword>
<protein>
    <submittedName>
        <fullName evidence="2">Uncharacterized protein</fullName>
    </submittedName>
</protein>
<proteinExistence type="predicted"/>
<reference evidence="2" key="1">
    <citation type="submission" date="2022-01" db="EMBL/GenBank/DDBJ databases">
        <title>Microbacterium eymi and Microbacterium rhizovicinus sp. nov., isolated from the rhizospheric soil of Elymus tsukushiensis, a plant native to the Dokdo Islands, Republic of Korea.</title>
        <authorList>
            <person name="Hwang Y.J."/>
        </authorList>
    </citation>
    <scope>NUCLEOTIDE SEQUENCE</scope>
    <source>
        <strain evidence="2">KUDC0405</strain>
    </source>
</reference>
<feature type="compositionally biased region" description="Basic and acidic residues" evidence="1">
    <location>
        <begin position="483"/>
        <end position="497"/>
    </location>
</feature>
<feature type="compositionally biased region" description="Basic residues" evidence="1">
    <location>
        <begin position="504"/>
        <end position="542"/>
    </location>
</feature>
<organism evidence="2 3">
    <name type="scientific">Microbacterium elymi</name>
    <dbReference type="NCBI Taxonomy" id="2909587"/>
    <lineage>
        <taxon>Bacteria</taxon>
        <taxon>Bacillati</taxon>
        <taxon>Actinomycetota</taxon>
        <taxon>Actinomycetes</taxon>
        <taxon>Micrococcales</taxon>
        <taxon>Microbacteriaceae</taxon>
        <taxon>Microbacterium</taxon>
    </lineage>
</organism>
<accession>A0ABY5NL91</accession>
<feature type="region of interest" description="Disordered" evidence="1">
    <location>
        <begin position="413"/>
        <end position="659"/>
    </location>
</feature>
<dbReference type="Proteomes" id="UP001054811">
    <property type="component" value="Chromosome"/>
</dbReference>
<evidence type="ECO:0000313" key="3">
    <source>
        <dbReference type="Proteomes" id="UP001054811"/>
    </source>
</evidence>